<accession>A0A9P5YJW2</accession>
<evidence type="ECO:0000313" key="2">
    <source>
        <dbReference type="EMBL" id="KAF9470278.1"/>
    </source>
</evidence>
<sequence length="147" mass="15990">MFLLARCTNTLLVLAFLVSSVCASYFVITEPQAKTEWVNGSPHLVQWTKGLLDDINGFDMEMTRLSKDGLTLVAMNVPASQDKLNILLQNVPAGDDYFLVFINSTHGVMHATSPRFAVLDASSTPSSPPDLTFLIFIVLNSDGSPLA</sequence>
<feature type="signal peptide" evidence="1">
    <location>
        <begin position="1"/>
        <end position="23"/>
    </location>
</feature>
<keyword evidence="3" id="KW-1185">Reference proteome</keyword>
<dbReference type="EMBL" id="MU156100">
    <property type="protein sequence ID" value="KAF9470278.1"/>
    <property type="molecule type" value="Genomic_DNA"/>
</dbReference>
<proteinExistence type="predicted"/>
<keyword evidence="1" id="KW-0732">Signal</keyword>
<gene>
    <name evidence="2" type="ORF">BDN70DRAFT_889166</name>
</gene>
<dbReference type="Proteomes" id="UP000807469">
    <property type="component" value="Unassembled WGS sequence"/>
</dbReference>
<evidence type="ECO:0000256" key="1">
    <source>
        <dbReference type="SAM" id="SignalP"/>
    </source>
</evidence>
<evidence type="ECO:0000313" key="3">
    <source>
        <dbReference type="Proteomes" id="UP000807469"/>
    </source>
</evidence>
<dbReference type="AlphaFoldDB" id="A0A9P5YJW2"/>
<name>A0A9P5YJW2_9AGAR</name>
<feature type="chain" id="PRO_5040307454" evidence="1">
    <location>
        <begin position="24"/>
        <end position="147"/>
    </location>
</feature>
<reference evidence="2" key="1">
    <citation type="submission" date="2020-11" db="EMBL/GenBank/DDBJ databases">
        <authorList>
            <consortium name="DOE Joint Genome Institute"/>
            <person name="Ahrendt S."/>
            <person name="Riley R."/>
            <person name="Andreopoulos W."/>
            <person name="Labutti K."/>
            <person name="Pangilinan J."/>
            <person name="Ruiz-Duenas F.J."/>
            <person name="Barrasa J.M."/>
            <person name="Sanchez-Garcia M."/>
            <person name="Camarero S."/>
            <person name="Miyauchi S."/>
            <person name="Serrano A."/>
            <person name="Linde D."/>
            <person name="Babiker R."/>
            <person name="Drula E."/>
            <person name="Ayuso-Fernandez I."/>
            <person name="Pacheco R."/>
            <person name="Padilla G."/>
            <person name="Ferreira P."/>
            <person name="Barriuso J."/>
            <person name="Kellner H."/>
            <person name="Castanera R."/>
            <person name="Alfaro M."/>
            <person name="Ramirez L."/>
            <person name="Pisabarro A.G."/>
            <person name="Kuo A."/>
            <person name="Tritt A."/>
            <person name="Lipzen A."/>
            <person name="He G."/>
            <person name="Yan M."/>
            <person name="Ng V."/>
            <person name="Cullen D."/>
            <person name="Martin F."/>
            <person name="Rosso M.-N."/>
            <person name="Henrissat B."/>
            <person name="Hibbett D."/>
            <person name="Martinez A.T."/>
            <person name="Grigoriev I.V."/>
        </authorList>
    </citation>
    <scope>NUCLEOTIDE SEQUENCE</scope>
    <source>
        <strain evidence="2">CIRM-BRFM 674</strain>
    </source>
</reference>
<organism evidence="2 3">
    <name type="scientific">Pholiota conissans</name>
    <dbReference type="NCBI Taxonomy" id="109636"/>
    <lineage>
        <taxon>Eukaryota</taxon>
        <taxon>Fungi</taxon>
        <taxon>Dikarya</taxon>
        <taxon>Basidiomycota</taxon>
        <taxon>Agaricomycotina</taxon>
        <taxon>Agaricomycetes</taxon>
        <taxon>Agaricomycetidae</taxon>
        <taxon>Agaricales</taxon>
        <taxon>Agaricineae</taxon>
        <taxon>Strophariaceae</taxon>
        <taxon>Pholiota</taxon>
    </lineage>
</organism>
<protein>
    <submittedName>
        <fullName evidence="2">Uncharacterized protein</fullName>
    </submittedName>
</protein>
<comment type="caution">
    <text evidence="2">The sequence shown here is derived from an EMBL/GenBank/DDBJ whole genome shotgun (WGS) entry which is preliminary data.</text>
</comment>
<dbReference type="OrthoDB" id="2581067at2759"/>